<name>A0A7L4PB86_9CREN</name>
<dbReference type="GO" id="GO:0022625">
    <property type="term" value="C:cytosolic large ribosomal subunit"/>
    <property type="evidence" value="ECO:0007669"/>
    <property type="project" value="InterPro"/>
</dbReference>
<dbReference type="GO" id="GO:0003735">
    <property type="term" value="F:structural constituent of ribosome"/>
    <property type="evidence" value="ECO:0007669"/>
    <property type="project" value="InterPro"/>
</dbReference>
<evidence type="ECO:0000256" key="1">
    <source>
        <dbReference type="ARBA" id="ARBA00007326"/>
    </source>
</evidence>
<dbReference type="InterPro" id="IPR022991">
    <property type="entry name" value="Ribosomal_eL30_CS"/>
</dbReference>
<dbReference type="InterPro" id="IPR029064">
    <property type="entry name" value="Ribosomal_eL30-like_sf"/>
</dbReference>
<feature type="domain" description="Ribosomal protein eL8/eL30/eS12/Gadd45" evidence="6">
    <location>
        <begin position="9"/>
        <end position="98"/>
    </location>
</feature>
<evidence type="ECO:0000256" key="3">
    <source>
        <dbReference type="ARBA" id="ARBA00023274"/>
    </source>
</evidence>
<dbReference type="GO" id="GO:0003723">
    <property type="term" value="F:RNA binding"/>
    <property type="evidence" value="ECO:0007669"/>
    <property type="project" value="InterPro"/>
</dbReference>
<sequence>MALVIDIGRELQVAINTGSVVIGFEETRRALLAGTPKLVIIAANAPKWAKDDIEYYAKLAGIPIFVFPGSSIELGAAAKRPHKIMALAVIDPGQSEILKLTEHA</sequence>
<comment type="caution">
    <text evidence="7">The sequence shown here is derived from an EMBL/GenBank/DDBJ whole genome shotgun (WGS) entry which is preliminary data.</text>
</comment>
<keyword evidence="8" id="KW-1185">Reference proteome</keyword>
<comment type="similarity">
    <text evidence="1 5">Belongs to the eukaryotic ribosomal protein eL30 family.</text>
</comment>
<dbReference type="OMA" id="YFQGGNN"/>
<dbReference type="InterPro" id="IPR039109">
    <property type="entry name" value="Ribosomal_eL30-like"/>
</dbReference>
<reference evidence="7 8" key="1">
    <citation type="journal article" date="2020" name="Nat. Commun.">
        <title>The structures of two archaeal type IV pili illuminate evolutionary relationships.</title>
        <authorList>
            <person name="Wang F."/>
            <person name="Baquero D.P."/>
            <person name="Su Z."/>
            <person name="Beltran L.C."/>
            <person name="Prangishvili D."/>
            <person name="Krupovic M."/>
            <person name="Egelman E.H."/>
        </authorList>
    </citation>
    <scope>NUCLEOTIDE SEQUENCE [LARGE SCALE GENOMIC DNA]</scope>
    <source>
        <strain evidence="7 8">2GA</strain>
    </source>
</reference>
<dbReference type="InterPro" id="IPR000231">
    <property type="entry name" value="Ribosomal_eL30"/>
</dbReference>
<dbReference type="NCBIfam" id="NF002172">
    <property type="entry name" value="PRK01018.1"/>
    <property type="match status" value="1"/>
</dbReference>
<organism evidence="7 8">
    <name type="scientific">Pyrobaculum arsenaticum</name>
    <dbReference type="NCBI Taxonomy" id="121277"/>
    <lineage>
        <taxon>Archaea</taxon>
        <taxon>Thermoproteota</taxon>
        <taxon>Thermoprotei</taxon>
        <taxon>Thermoproteales</taxon>
        <taxon>Thermoproteaceae</taxon>
        <taxon>Pyrobaculum</taxon>
    </lineage>
</organism>
<proteinExistence type="inferred from homology"/>
<evidence type="ECO:0000313" key="7">
    <source>
        <dbReference type="EMBL" id="NYR16188.1"/>
    </source>
</evidence>
<accession>A0A7L4PB86</accession>
<dbReference type="SUPFAM" id="SSF55315">
    <property type="entry name" value="L30e-like"/>
    <property type="match status" value="1"/>
</dbReference>
<dbReference type="Gene3D" id="3.30.1330.30">
    <property type="match status" value="1"/>
</dbReference>
<gene>
    <name evidence="5" type="primary">rpl30e</name>
    <name evidence="7" type="ORF">HC235_09650</name>
</gene>
<dbReference type="GO" id="GO:0006412">
    <property type="term" value="P:translation"/>
    <property type="evidence" value="ECO:0007669"/>
    <property type="project" value="UniProtKB-UniRule"/>
</dbReference>
<evidence type="ECO:0000256" key="4">
    <source>
        <dbReference type="ARBA" id="ARBA00035231"/>
    </source>
</evidence>
<evidence type="ECO:0000256" key="2">
    <source>
        <dbReference type="ARBA" id="ARBA00022980"/>
    </source>
</evidence>
<keyword evidence="2 5" id="KW-0689">Ribosomal protein</keyword>
<dbReference type="Proteomes" id="UP000554766">
    <property type="component" value="Unassembled WGS sequence"/>
</dbReference>
<dbReference type="PANTHER" id="PTHR11449">
    <property type="entry name" value="RIBOSOMAL PROTEIN L30"/>
    <property type="match status" value="1"/>
</dbReference>
<dbReference type="EMBL" id="JAAVJF010000004">
    <property type="protein sequence ID" value="NYR16188.1"/>
    <property type="molecule type" value="Genomic_DNA"/>
</dbReference>
<keyword evidence="3 5" id="KW-0687">Ribonucleoprotein</keyword>
<dbReference type="Pfam" id="PF01248">
    <property type="entry name" value="Ribosomal_L7Ae"/>
    <property type="match status" value="1"/>
</dbReference>
<dbReference type="InterPro" id="IPR004038">
    <property type="entry name" value="Ribosomal_eL8/eL30/eS12/Gad45"/>
</dbReference>
<evidence type="ECO:0000259" key="6">
    <source>
        <dbReference type="Pfam" id="PF01248"/>
    </source>
</evidence>
<dbReference type="HAMAP" id="MF_00481">
    <property type="entry name" value="Ribosomal_eL30"/>
    <property type="match status" value="1"/>
</dbReference>
<dbReference type="AlphaFoldDB" id="A0A7L4PB86"/>
<dbReference type="PROSITE" id="PS00993">
    <property type="entry name" value="RIBOSOMAL_L30E_2"/>
    <property type="match status" value="1"/>
</dbReference>
<protein>
    <recommendedName>
        <fullName evidence="4 5">Large ribosomal subunit protein eL30</fullName>
    </recommendedName>
</protein>
<evidence type="ECO:0000256" key="5">
    <source>
        <dbReference type="HAMAP-Rule" id="MF_00481"/>
    </source>
</evidence>
<evidence type="ECO:0000313" key="8">
    <source>
        <dbReference type="Proteomes" id="UP000554766"/>
    </source>
</evidence>